<dbReference type="InterPro" id="IPR006260">
    <property type="entry name" value="TonB/TolA_C"/>
</dbReference>
<sequence length="293" mass="31341">MFLTMFVLFAGRAISADFVNRGFVTADDYPTASVRRNEEGATLSLVVVDPQGKVVRCETIVSSSHPLLDQAACKAIKRARAKPAKDRNGEIVYGAFKRWNLFFMPAPGSRPNSPFPESVDVEYIVNRLPDGSPPYAISVVNVVVDAQGTAESCDIAHSGGAPALDAIACDQGVRALHLTPIMVTPVMPVRSVQQFKIGFVVKQDDGEQSEGQSDTPLTPSEPPAAHSSPQAPTPPTPAHPPGPAIAPPSIVTPTKAGAHNHGHMDTGLRRYDEGAGYDSFRDCKFARMQSRQA</sequence>
<dbReference type="PROSITE" id="PS52015">
    <property type="entry name" value="TONB_CTD"/>
    <property type="match status" value="1"/>
</dbReference>
<comment type="caution">
    <text evidence="7">The sequence shown here is derived from an EMBL/GenBank/DDBJ whole genome shotgun (WGS) entry which is preliminary data.</text>
</comment>
<evidence type="ECO:0000313" key="7">
    <source>
        <dbReference type="EMBL" id="MFD0846779.1"/>
    </source>
</evidence>
<evidence type="ECO:0000256" key="5">
    <source>
        <dbReference type="SAM" id="MobiDB-lite"/>
    </source>
</evidence>
<dbReference type="NCBIfam" id="TIGR01352">
    <property type="entry name" value="tonB_Cterm"/>
    <property type="match status" value="1"/>
</dbReference>
<feature type="region of interest" description="Disordered" evidence="5">
    <location>
        <begin position="203"/>
        <end position="275"/>
    </location>
</feature>
<dbReference type="Pfam" id="PF03544">
    <property type="entry name" value="TonB_C"/>
    <property type="match status" value="1"/>
</dbReference>
<dbReference type="SUPFAM" id="SSF74653">
    <property type="entry name" value="TolA/TonB C-terminal domain"/>
    <property type="match status" value="1"/>
</dbReference>
<keyword evidence="2" id="KW-0812">Transmembrane</keyword>
<keyword evidence="4" id="KW-0472">Membrane</keyword>
<dbReference type="RefSeq" id="WP_381484618.1">
    <property type="nucleotide sequence ID" value="NZ_JBHTIK010000001.1"/>
</dbReference>
<dbReference type="InterPro" id="IPR037682">
    <property type="entry name" value="TonB_C"/>
</dbReference>
<proteinExistence type="predicted"/>
<name>A0ABW3BXM0_SPHXN</name>
<comment type="subcellular location">
    <subcellularLocation>
        <location evidence="1">Membrane</location>
        <topology evidence="1">Single-pass membrane protein</topology>
    </subcellularLocation>
</comment>
<keyword evidence="3" id="KW-1133">Transmembrane helix</keyword>
<protein>
    <submittedName>
        <fullName evidence="7">TonB family protein</fullName>
    </submittedName>
</protein>
<organism evidence="7 8">
    <name type="scientific">Sphingosinicella xenopeptidilytica</name>
    <dbReference type="NCBI Taxonomy" id="364098"/>
    <lineage>
        <taxon>Bacteria</taxon>
        <taxon>Pseudomonadati</taxon>
        <taxon>Pseudomonadota</taxon>
        <taxon>Alphaproteobacteria</taxon>
        <taxon>Sphingomonadales</taxon>
        <taxon>Sphingosinicellaceae</taxon>
        <taxon>Sphingosinicella</taxon>
    </lineage>
</organism>
<keyword evidence="8" id="KW-1185">Reference proteome</keyword>
<evidence type="ECO:0000256" key="3">
    <source>
        <dbReference type="ARBA" id="ARBA00022989"/>
    </source>
</evidence>
<dbReference type="Gene3D" id="3.30.1150.10">
    <property type="match status" value="1"/>
</dbReference>
<reference evidence="8" key="1">
    <citation type="journal article" date="2019" name="Int. J. Syst. Evol. Microbiol.">
        <title>The Global Catalogue of Microorganisms (GCM) 10K type strain sequencing project: providing services to taxonomists for standard genome sequencing and annotation.</title>
        <authorList>
            <consortium name="The Broad Institute Genomics Platform"/>
            <consortium name="The Broad Institute Genome Sequencing Center for Infectious Disease"/>
            <person name="Wu L."/>
            <person name="Ma J."/>
        </authorList>
    </citation>
    <scope>NUCLEOTIDE SEQUENCE [LARGE SCALE GENOMIC DNA]</scope>
    <source>
        <strain evidence="8">CCUG 52537</strain>
    </source>
</reference>
<accession>A0ABW3BXM0</accession>
<evidence type="ECO:0000256" key="2">
    <source>
        <dbReference type="ARBA" id="ARBA00022692"/>
    </source>
</evidence>
<evidence type="ECO:0000256" key="4">
    <source>
        <dbReference type="ARBA" id="ARBA00023136"/>
    </source>
</evidence>
<evidence type="ECO:0000259" key="6">
    <source>
        <dbReference type="PROSITE" id="PS52015"/>
    </source>
</evidence>
<feature type="compositionally biased region" description="Pro residues" evidence="5">
    <location>
        <begin position="231"/>
        <end position="246"/>
    </location>
</feature>
<gene>
    <name evidence="7" type="ORF">ACFQ00_00430</name>
</gene>
<dbReference type="EMBL" id="JBHTIK010000001">
    <property type="protein sequence ID" value="MFD0846779.1"/>
    <property type="molecule type" value="Genomic_DNA"/>
</dbReference>
<feature type="domain" description="TonB C-terminal" evidence="6">
    <location>
        <begin position="14"/>
        <end position="105"/>
    </location>
</feature>
<evidence type="ECO:0000313" key="8">
    <source>
        <dbReference type="Proteomes" id="UP001597124"/>
    </source>
</evidence>
<evidence type="ECO:0000256" key="1">
    <source>
        <dbReference type="ARBA" id="ARBA00004167"/>
    </source>
</evidence>
<feature type="compositionally biased region" description="Basic and acidic residues" evidence="5">
    <location>
        <begin position="262"/>
        <end position="275"/>
    </location>
</feature>
<dbReference type="Proteomes" id="UP001597124">
    <property type="component" value="Unassembled WGS sequence"/>
</dbReference>
<feature type="compositionally biased region" description="Polar residues" evidence="5">
    <location>
        <begin position="209"/>
        <end position="218"/>
    </location>
</feature>